<reference evidence="1" key="2">
    <citation type="submission" date="2011-02" db="EMBL/GenBank/DDBJ databases">
        <authorList>
            <person name="MacLean D."/>
        </authorList>
    </citation>
    <scope>NUCLEOTIDE SEQUENCE</scope>
</reference>
<gene>
    <name evidence="1" type="primary">AlNc14C369G11082</name>
    <name evidence="1" type="ORF">ALNC14_125290</name>
</gene>
<name>F0WY36_9STRA</name>
<dbReference type="AlphaFoldDB" id="F0WY36"/>
<organism evidence="1">
    <name type="scientific">Albugo laibachii Nc14</name>
    <dbReference type="NCBI Taxonomy" id="890382"/>
    <lineage>
        <taxon>Eukaryota</taxon>
        <taxon>Sar</taxon>
        <taxon>Stramenopiles</taxon>
        <taxon>Oomycota</taxon>
        <taxon>Peronosporomycetes</taxon>
        <taxon>Albuginales</taxon>
        <taxon>Albuginaceae</taxon>
        <taxon>Albugo</taxon>
    </lineage>
</organism>
<dbReference type="EMBL" id="FR824414">
    <property type="protein sequence ID" value="CCA26385.1"/>
    <property type="molecule type" value="Genomic_DNA"/>
</dbReference>
<accession>F0WY36</accession>
<dbReference type="HOGENOM" id="CLU_031434_4_1_1"/>
<evidence type="ECO:0000313" key="1">
    <source>
        <dbReference type="EMBL" id="CCA26385.1"/>
    </source>
</evidence>
<reference evidence="1" key="1">
    <citation type="journal article" date="2011" name="PLoS Biol.">
        <title>Gene gain and loss during evolution of obligate parasitism in the white rust pathogen of Arabidopsis thaliana.</title>
        <authorList>
            <person name="Kemen E."/>
            <person name="Gardiner A."/>
            <person name="Schultz-Larsen T."/>
            <person name="Kemen A.C."/>
            <person name="Balmuth A.L."/>
            <person name="Robert-Seilaniantz A."/>
            <person name="Bailey K."/>
            <person name="Holub E."/>
            <person name="Studholme D.J."/>
            <person name="Maclean D."/>
            <person name="Jones J.D."/>
        </authorList>
    </citation>
    <scope>NUCLEOTIDE SEQUENCE</scope>
</reference>
<protein>
    <submittedName>
        <fullName evidence="1">AlNc14C369G11082 protein</fullName>
    </submittedName>
</protein>
<sequence>MRTIEIAEEADVDGFLGSWPWHRAFVHRDKMSIQIRTRQDHATTGEADAAIRTFSELMLHTKERLGVSKEYSADQTAISFESLPKHTISARGTKTVWLRHAGKDNEELTVILFGDSDGNK</sequence>
<proteinExistence type="predicted"/>